<evidence type="ECO:0000313" key="4">
    <source>
        <dbReference type="Proteomes" id="UP000595224"/>
    </source>
</evidence>
<protein>
    <submittedName>
        <fullName evidence="3">DUF3276 family protein</fullName>
    </submittedName>
</protein>
<dbReference type="RefSeq" id="WP_177527409.1">
    <property type="nucleotide sequence ID" value="NZ_CBCSHE010000004.1"/>
</dbReference>
<reference evidence="3 4" key="1">
    <citation type="submission" date="2020-11" db="EMBL/GenBank/DDBJ databases">
        <title>Treponema Peruensis nv. sp., first commensal Treponema isolated from human feces.</title>
        <authorList>
            <person name="Belkhou C."/>
            <person name="Raes J."/>
        </authorList>
    </citation>
    <scope>NUCLEOTIDE SEQUENCE [LARGE SCALE GENOMIC DNA]</scope>
    <source>
        <strain evidence="3 4">RCC2812</strain>
    </source>
</reference>
<dbReference type="GO" id="GO:0032422">
    <property type="term" value="F:purine-rich negative regulatory element binding"/>
    <property type="evidence" value="ECO:0007669"/>
    <property type="project" value="InterPro"/>
</dbReference>
<dbReference type="GO" id="GO:0000977">
    <property type="term" value="F:RNA polymerase II transcription regulatory region sequence-specific DNA binding"/>
    <property type="evidence" value="ECO:0007669"/>
    <property type="project" value="InterPro"/>
</dbReference>
<organism evidence="3 4">
    <name type="scientific">Treponema peruense</name>
    <dbReference type="NCBI Taxonomy" id="2787628"/>
    <lineage>
        <taxon>Bacteria</taxon>
        <taxon>Pseudomonadati</taxon>
        <taxon>Spirochaetota</taxon>
        <taxon>Spirochaetia</taxon>
        <taxon>Spirochaetales</taxon>
        <taxon>Treponemataceae</taxon>
        <taxon>Treponema</taxon>
    </lineage>
</organism>
<dbReference type="InterPro" id="IPR006628">
    <property type="entry name" value="PUR-bd_fam"/>
</dbReference>
<sequence>MGIRGELYTNQVNLDNRSYFFNVKENRNGDVFLQIVESKIKEGADDRRSIVVFADDMQKFLSGMDSSLSFIDKDRKEKAKLRAEKKAAKEAKYAAGAQKDDDSFAKKVYRRKGESRLVAEKRAERKDDGIKRTGRVIHVTSKRSSTPTVTEEY</sequence>
<gene>
    <name evidence="3" type="ORF">IWA51_04755</name>
</gene>
<keyword evidence="2" id="KW-0238">DNA-binding</keyword>
<dbReference type="Pfam" id="PF11680">
    <property type="entry name" value="DUF3276"/>
    <property type="match status" value="1"/>
</dbReference>
<keyword evidence="4" id="KW-1185">Reference proteome</keyword>
<dbReference type="Proteomes" id="UP000595224">
    <property type="component" value="Chromosome"/>
</dbReference>
<dbReference type="KEGG" id="tper:IWA51_04755"/>
<evidence type="ECO:0000256" key="2">
    <source>
        <dbReference type="ARBA" id="ARBA00023125"/>
    </source>
</evidence>
<proteinExistence type="inferred from homology"/>
<evidence type="ECO:0000256" key="1">
    <source>
        <dbReference type="ARBA" id="ARBA00009251"/>
    </source>
</evidence>
<dbReference type="EMBL" id="CP064936">
    <property type="protein sequence ID" value="QQA01910.1"/>
    <property type="molecule type" value="Genomic_DNA"/>
</dbReference>
<dbReference type="AlphaFoldDB" id="A0A7T3RF50"/>
<accession>A0A7T3RF50</accession>
<comment type="similarity">
    <text evidence="1">Belongs to the PUR DNA-binding protein family.</text>
</comment>
<dbReference type="Gene3D" id="3.10.450.700">
    <property type="match status" value="1"/>
</dbReference>
<dbReference type="SMART" id="SM00712">
    <property type="entry name" value="PUR"/>
    <property type="match status" value="1"/>
</dbReference>
<evidence type="ECO:0000313" key="3">
    <source>
        <dbReference type="EMBL" id="QQA01910.1"/>
    </source>
</evidence>
<name>A0A7T3RF50_9SPIR</name>